<name>A0A2T5FVI2_9SPHN</name>
<organism evidence="1 2">
    <name type="scientific">Sphingomonas oleivorans</name>
    <dbReference type="NCBI Taxonomy" id="1735121"/>
    <lineage>
        <taxon>Bacteria</taxon>
        <taxon>Pseudomonadati</taxon>
        <taxon>Pseudomonadota</taxon>
        <taxon>Alphaproteobacteria</taxon>
        <taxon>Sphingomonadales</taxon>
        <taxon>Sphingomonadaceae</taxon>
        <taxon>Sphingomonas</taxon>
    </lineage>
</organism>
<proteinExistence type="predicted"/>
<sequence length="73" mass="7461">MAALEAGLLLIAAICALDYDYRSTTSSWAAVAMGSRNAMIRQLKVPDLTTTVLTLTVTGIAADSPFGGGGNAN</sequence>
<evidence type="ECO:0000313" key="2">
    <source>
        <dbReference type="Proteomes" id="UP000244162"/>
    </source>
</evidence>
<comment type="caution">
    <text evidence="1">The sequence shown here is derived from an EMBL/GenBank/DDBJ whole genome shotgun (WGS) entry which is preliminary data.</text>
</comment>
<dbReference type="Proteomes" id="UP000244162">
    <property type="component" value="Unassembled WGS sequence"/>
</dbReference>
<dbReference type="InterPro" id="IPR010699">
    <property type="entry name" value="DUF1275"/>
</dbReference>
<evidence type="ECO:0000313" key="1">
    <source>
        <dbReference type="EMBL" id="PTQ09786.1"/>
    </source>
</evidence>
<dbReference type="EMBL" id="NWBU01000010">
    <property type="protein sequence ID" value="PTQ09786.1"/>
    <property type="molecule type" value="Genomic_DNA"/>
</dbReference>
<dbReference type="OrthoDB" id="4272751at2"/>
<keyword evidence="2" id="KW-1185">Reference proteome</keyword>
<dbReference type="AlphaFoldDB" id="A0A2T5FVI2"/>
<protein>
    <submittedName>
        <fullName evidence="1">Uncharacterized protein</fullName>
    </submittedName>
</protein>
<dbReference type="Pfam" id="PF06912">
    <property type="entry name" value="DUF1275"/>
    <property type="match status" value="1"/>
</dbReference>
<reference evidence="1 2" key="1">
    <citation type="submission" date="2017-09" db="EMBL/GenBank/DDBJ databases">
        <title>Sphingomonas panjinensis sp.nov., isolated from oil-contaminated soil.</title>
        <authorList>
            <person name="Wang L."/>
            <person name="Chen L."/>
        </authorList>
    </citation>
    <scope>NUCLEOTIDE SEQUENCE [LARGE SCALE GENOMIC DNA]</scope>
    <source>
        <strain evidence="1 2">FW-11</strain>
    </source>
</reference>
<gene>
    <name evidence="1" type="ORF">CLG96_11440</name>
</gene>
<accession>A0A2T5FVI2</accession>